<dbReference type="Gene3D" id="3.40.50.150">
    <property type="entry name" value="Vaccinia Virus protein VP39"/>
    <property type="match status" value="1"/>
</dbReference>
<accession>A0ABP9NDD6</accession>
<keyword evidence="1" id="KW-0489">Methyltransferase</keyword>
<dbReference type="PIRSF" id="PIRSF017393">
    <property type="entry name" value="MTase_SAV2177"/>
    <property type="match status" value="1"/>
</dbReference>
<keyword evidence="2" id="KW-1185">Reference proteome</keyword>
<dbReference type="GO" id="GO:0008168">
    <property type="term" value="F:methyltransferase activity"/>
    <property type="evidence" value="ECO:0007669"/>
    <property type="project" value="UniProtKB-KW"/>
</dbReference>
<gene>
    <name evidence="1" type="ORF">GCM10023320_09570</name>
</gene>
<dbReference type="Pfam" id="PF04672">
    <property type="entry name" value="Methyltransf_19"/>
    <property type="match status" value="1"/>
</dbReference>
<comment type="caution">
    <text evidence="1">The sequence shown here is derived from an EMBL/GenBank/DDBJ whole genome shotgun (WGS) entry which is preliminary data.</text>
</comment>
<protein>
    <submittedName>
        <fullName evidence="1">SAM-dependent methyltransferase</fullName>
    </submittedName>
</protein>
<dbReference type="EMBL" id="BAABJO010000003">
    <property type="protein sequence ID" value="GAA5113644.1"/>
    <property type="molecule type" value="Genomic_DNA"/>
</dbReference>
<dbReference type="SUPFAM" id="SSF53335">
    <property type="entry name" value="S-adenosyl-L-methionine-dependent methyltransferases"/>
    <property type="match status" value="1"/>
</dbReference>
<dbReference type="GO" id="GO:0032259">
    <property type="term" value="P:methylation"/>
    <property type="evidence" value="ECO:0007669"/>
    <property type="project" value="UniProtKB-KW"/>
</dbReference>
<dbReference type="Proteomes" id="UP001500804">
    <property type="component" value="Unassembled WGS sequence"/>
</dbReference>
<evidence type="ECO:0000313" key="2">
    <source>
        <dbReference type="Proteomes" id="UP001500804"/>
    </source>
</evidence>
<dbReference type="InterPro" id="IPR029063">
    <property type="entry name" value="SAM-dependent_MTases_sf"/>
</dbReference>
<sequence>MDVPSGRDLEVDLQTGRAHGARIYDYVLGGKDNYARDRAAAEAAMSTFPTLQISMRSNRAFMHRVGRFLAAERGIRQFLDIGTGIPTSPNLHEVVQAVAPSARIVYTDNDPIVLAHARALMKSTPEGRTTYVQSDLREPDAILAAPQLTATLDLTEPVGLLAIAVVHFIDDEDEAHRVVRRLLDAVPSGSYFAMSTATGDFDPAGTATVERAYRERGEVLKHRTKAQVERFFDGWELLEPGVVQVHKWRPDDFATALVKNDSDVALLGGVARKP</sequence>
<organism evidence="1 2">
    <name type="scientific">Pseudonocardia adelaidensis</name>
    <dbReference type="NCBI Taxonomy" id="648754"/>
    <lineage>
        <taxon>Bacteria</taxon>
        <taxon>Bacillati</taxon>
        <taxon>Actinomycetota</taxon>
        <taxon>Actinomycetes</taxon>
        <taxon>Pseudonocardiales</taxon>
        <taxon>Pseudonocardiaceae</taxon>
        <taxon>Pseudonocardia</taxon>
    </lineage>
</organism>
<evidence type="ECO:0000313" key="1">
    <source>
        <dbReference type="EMBL" id="GAA5113644.1"/>
    </source>
</evidence>
<name>A0ABP9NDD6_9PSEU</name>
<keyword evidence="1" id="KW-0808">Transferase</keyword>
<reference evidence="2" key="1">
    <citation type="journal article" date="2019" name="Int. J. Syst. Evol. Microbiol.">
        <title>The Global Catalogue of Microorganisms (GCM) 10K type strain sequencing project: providing services to taxonomists for standard genome sequencing and annotation.</title>
        <authorList>
            <consortium name="The Broad Institute Genomics Platform"/>
            <consortium name="The Broad Institute Genome Sequencing Center for Infectious Disease"/>
            <person name="Wu L."/>
            <person name="Ma J."/>
        </authorList>
    </citation>
    <scope>NUCLEOTIDE SEQUENCE [LARGE SCALE GENOMIC DNA]</scope>
    <source>
        <strain evidence="2">JCM 18302</strain>
    </source>
</reference>
<dbReference type="InterPro" id="IPR006764">
    <property type="entry name" value="SAM_dep_MeTrfase_SAV2177_type"/>
</dbReference>
<proteinExistence type="predicted"/>